<evidence type="ECO:0000313" key="1">
    <source>
        <dbReference type="EMBL" id="QLG62005.1"/>
    </source>
</evidence>
<protein>
    <submittedName>
        <fullName evidence="1">Uncharacterized protein</fullName>
    </submittedName>
</protein>
<dbReference type="Proteomes" id="UP000509626">
    <property type="component" value="Chromosome"/>
</dbReference>
<dbReference type="AlphaFoldDB" id="A0A7D5QK93"/>
<organism evidence="1 2">
    <name type="scientific">Halorarum salinum</name>
    <dbReference type="NCBI Taxonomy" id="2743089"/>
    <lineage>
        <taxon>Archaea</taxon>
        <taxon>Methanobacteriati</taxon>
        <taxon>Methanobacteriota</taxon>
        <taxon>Stenosarchaea group</taxon>
        <taxon>Halobacteria</taxon>
        <taxon>Halobacteriales</taxon>
        <taxon>Haloferacaceae</taxon>
        <taxon>Halorarum</taxon>
    </lineage>
</organism>
<gene>
    <name evidence="1" type="ORF">HUG12_09830</name>
</gene>
<name>A0A7D5QK93_9EURY</name>
<dbReference type="EMBL" id="CP058579">
    <property type="protein sequence ID" value="QLG62005.1"/>
    <property type="molecule type" value="Genomic_DNA"/>
</dbReference>
<proteinExistence type="predicted"/>
<dbReference type="KEGG" id="halu:HUG12_09830"/>
<reference evidence="1 2" key="1">
    <citation type="submission" date="2020-06" db="EMBL/GenBank/DDBJ databases">
        <title>NJ-3-1, isolated from saline soil.</title>
        <authorList>
            <person name="Cui H.L."/>
            <person name="Shi X."/>
        </authorList>
    </citation>
    <scope>NUCLEOTIDE SEQUENCE [LARGE SCALE GENOMIC DNA]</scope>
    <source>
        <strain evidence="1 2">NJ-3-1</strain>
    </source>
</reference>
<evidence type="ECO:0000313" key="2">
    <source>
        <dbReference type="Proteomes" id="UP000509626"/>
    </source>
</evidence>
<keyword evidence="2" id="KW-1185">Reference proteome</keyword>
<accession>A0A7D5QK93</accession>
<sequence length="116" mass="12435">MELGTATYRDSRLLVPAAVFDAEIFVRGGVVQFGTHPAYDGIVLTAAGYPLIASGDAHWIGSSSINEDVLALPQNYFRVGDGDPFTLTDGMELVFVQPEALVGRRQCVLYPAEDSG</sequence>